<feature type="region of interest" description="Disordered" evidence="1">
    <location>
        <begin position="113"/>
        <end position="151"/>
    </location>
</feature>
<name>A0A1W0WP83_HYPEX</name>
<organism evidence="2 3">
    <name type="scientific">Hypsibius exemplaris</name>
    <name type="common">Freshwater tardigrade</name>
    <dbReference type="NCBI Taxonomy" id="2072580"/>
    <lineage>
        <taxon>Eukaryota</taxon>
        <taxon>Metazoa</taxon>
        <taxon>Ecdysozoa</taxon>
        <taxon>Tardigrada</taxon>
        <taxon>Eutardigrada</taxon>
        <taxon>Parachela</taxon>
        <taxon>Hypsibioidea</taxon>
        <taxon>Hypsibiidae</taxon>
        <taxon>Hypsibius</taxon>
    </lineage>
</organism>
<evidence type="ECO:0000313" key="3">
    <source>
        <dbReference type="Proteomes" id="UP000192578"/>
    </source>
</evidence>
<comment type="caution">
    <text evidence="2">The sequence shown here is derived from an EMBL/GenBank/DDBJ whole genome shotgun (WGS) entry which is preliminary data.</text>
</comment>
<feature type="compositionally biased region" description="Polar residues" evidence="1">
    <location>
        <begin position="125"/>
        <end position="136"/>
    </location>
</feature>
<feature type="compositionally biased region" description="Basic and acidic residues" evidence="1">
    <location>
        <begin position="285"/>
        <end position="295"/>
    </location>
</feature>
<dbReference type="EMBL" id="MTYJ01000067">
    <property type="protein sequence ID" value="OQV17016.1"/>
    <property type="molecule type" value="Genomic_DNA"/>
</dbReference>
<feature type="region of interest" description="Disordered" evidence="1">
    <location>
        <begin position="545"/>
        <end position="578"/>
    </location>
</feature>
<feature type="region of interest" description="Disordered" evidence="1">
    <location>
        <begin position="282"/>
        <end position="301"/>
    </location>
</feature>
<feature type="region of interest" description="Disordered" evidence="1">
    <location>
        <begin position="417"/>
        <end position="449"/>
    </location>
</feature>
<gene>
    <name evidence="2" type="ORF">BV898_08879</name>
</gene>
<reference evidence="3" key="1">
    <citation type="submission" date="2017-01" db="EMBL/GenBank/DDBJ databases">
        <title>Comparative genomics of anhydrobiosis in the tardigrade Hypsibius dujardini.</title>
        <authorList>
            <person name="Yoshida Y."/>
            <person name="Koutsovoulos G."/>
            <person name="Laetsch D."/>
            <person name="Stevens L."/>
            <person name="Kumar S."/>
            <person name="Horikawa D."/>
            <person name="Ishino K."/>
            <person name="Komine S."/>
            <person name="Tomita M."/>
            <person name="Blaxter M."/>
            <person name="Arakawa K."/>
        </authorList>
    </citation>
    <scope>NUCLEOTIDE SEQUENCE [LARGE SCALE GENOMIC DNA]</scope>
    <source>
        <strain evidence="3">Z151</strain>
    </source>
</reference>
<protein>
    <submittedName>
        <fullName evidence="2">Uncharacterized protein</fullName>
    </submittedName>
</protein>
<sequence>MGIGRAGMQKGILWPLKQSYRRQQQHRKRVTWCDVKRVRYYTVHEEDDKRVSLNSPVVAEWAGSAAEWEVTAVRHATPAASSTTSPAASPATSQASAVTTTIAKRHLELPEMPPFREGQAHPSVLPQTASPTTNLVKSPHRQPPCRLEMSPHDGTVRQRVTIIGQHHHDLPRASHPGMIRDLALPPAVAAKINIPDAAGPVSDVIDVSYTAAETVNAASPVLEASTGGVAIESPAIPVVTHPLPDAKKVTSINDLQPMAEVNRQIAQQMLGEKAGAEYCQKSSKRAPEEVDKSMTETEQNSATAIAEPMEVEPKTPERELSLVAGMNFTAQHWLSNSTGATTLSPGEPSGKRIATSPDGGSPPYRLIRPRAKEFRGIRKKLRRVTTAKNASRGRLPFRRAEVRAAAIIALSMKNQGLDSEPFHTEEPEKYQEHDRTSERSNNRELNGELVRTTKLAKEPELPSQRVTVVEDDSPLQGPIEPEKGGSPEIEPPRPGRPMRRIKRSRVAKGSQLPIRRSHRLGVRPSVCDGGFRQGESLKAAVDEGTAGFNNEPADTTGNTHEVPTTSRRKRRNRGSSRVPCKNSFFEDVRAITDGSYFTTGPMDEDLYGWCCTNVVYRCGQVNPMDCKECRACHCRPRSNRRIKRALLK</sequence>
<dbReference type="AlphaFoldDB" id="A0A1W0WP83"/>
<evidence type="ECO:0000256" key="1">
    <source>
        <dbReference type="SAM" id="MobiDB-lite"/>
    </source>
</evidence>
<feature type="region of interest" description="Disordered" evidence="1">
    <location>
        <begin position="337"/>
        <end position="365"/>
    </location>
</feature>
<proteinExistence type="predicted"/>
<feature type="region of interest" description="Disordered" evidence="1">
    <location>
        <begin position="469"/>
        <end position="512"/>
    </location>
</feature>
<feature type="compositionally biased region" description="Basic and acidic residues" evidence="1">
    <location>
        <begin position="420"/>
        <end position="446"/>
    </location>
</feature>
<keyword evidence="3" id="KW-1185">Reference proteome</keyword>
<feature type="compositionally biased region" description="Polar residues" evidence="1">
    <location>
        <begin position="552"/>
        <end position="565"/>
    </location>
</feature>
<feature type="region of interest" description="Disordered" evidence="1">
    <location>
        <begin position="77"/>
        <end position="98"/>
    </location>
</feature>
<accession>A0A1W0WP83</accession>
<feature type="compositionally biased region" description="Basic residues" evidence="1">
    <location>
        <begin position="496"/>
        <end position="506"/>
    </location>
</feature>
<feature type="compositionally biased region" description="Basic and acidic residues" evidence="1">
    <location>
        <begin position="480"/>
        <end position="493"/>
    </location>
</feature>
<evidence type="ECO:0000313" key="2">
    <source>
        <dbReference type="EMBL" id="OQV17016.1"/>
    </source>
</evidence>
<dbReference type="Proteomes" id="UP000192578">
    <property type="component" value="Unassembled WGS sequence"/>
</dbReference>